<feature type="non-terminal residue" evidence="9">
    <location>
        <position position="59"/>
    </location>
</feature>
<protein>
    <recommendedName>
        <fullName evidence="7">Ribonuclease</fullName>
        <ecNumber evidence="7">3.1.26.4</ecNumber>
    </recommendedName>
</protein>
<feature type="domain" description="RNase H type-2" evidence="8">
    <location>
        <begin position="3"/>
        <end position="59"/>
    </location>
</feature>
<dbReference type="Proteomes" id="UP000324800">
    <property type="component" value="Unassembled WGS sequence"/>
</dbReference>
<keyword evidence="4 7" id="KW-0255">Endonuclease</keyword>
<keyword evidence="5 7" id="KW-0378">Hydrolase</keyword>
<comment type="catalytic activity">
    <reaction evidence="1 7">
        <text>Endonucleolytic cleavage to 5'-phosphomonoester.</text>
        <dbReference type="EC" id="3.1.26.4"/>
    </reaction>
</comment>
<dbReference type="GO" id="GO:0003723">
    <property type="term" value="F:RNA binding"/>
    <property type="evidence" value="ECO:0007669"/>
    <property type="project" value="UniProtKB-UniRule"/>
</dbReference>
<comment type="function">
    <text evidence="7">Endonuclease that specifically degrades the RNA of RNA-DNA hybrids.</text>
</comment>
<comment type="caution">
    <text evidence="6">Lacks conserved residue(s) required for the propagation of feature annotation.</text>
</comment>
<accession>A0A5J4VS24</accession>
<comment type="similarity">
    <text evidence="7">Belongs to the RNase HII family.</text>
</comment>
<evidence type="ECO:0000256" key="5">
    <source>
        <dbReference type="ARBA" id="ARBA00022801"/>
    </source>
</evidence>
<evidence type="ECO:0000313" key="9">
    <source>
        <dbReference type="EMBL" id="KAA6385220.1"/>
    </source>
</evidence>
<dbReference type="GO" id="GO:0043137">
    <property type="term" value="P:DNA replication, removal of RNA primer"/>
    <property type="evidence" value="ECO:0007669"/>
    <property type="project" value="TreeGrafter"/>
</dbReference>
<dbReference type="PANTHER" id="PTHR10954:SF7">
    <property type="entry name" value="RIBONUCLEASE H2 SUBUNIT A"/>
    <property type="match status" value="1"/>
</dbReference>
<proteinExistence type="inferred from homology"/>
<evidence type="ECO:0000256" key="2">
    <source>
        <dbReference type="ARBA" id="ARBA00022722"/>
    </source>
</evidence>
<evidence type="ECO:0000256" key="3">
    <source>
        <dbReference type="ARBA" id="ARBA00022723"/>
    </source>
</evidence>
<name>A0A5J4VS24_9EUKA</name>
<dbReference type="EC" id="3.1.26.4" evidence="7"/>
<dbReference type="SUPFAM" id="SSF53098">
    <property type="entry name" value="Ribonuclease H-like"/>
    <property type="match status" value="1"/>
</dbReference>
<comment type="caution">
    <text evidence="9">The sequence shown here is derived from an EMBL/GenBank/DDBJ whole genome shotgun (WGS) entry which is preliminary data.</text>
</comment>
<reference evidence="9 10" key="1">
    <citation type="submission" date="2019-03" db="EMBL/GenBank/DDBJ databases">
        <title>Single cell metagenomics reveals metabolic interactions within the superorganism composed of flagellate Streblomastix strix and complex community of Bacteroidetes bacteria on its surface.</title>
        <authorList>
            <person name="Treitli S.C."/>
            <person name="Kolisko M."/>
            <person name="Husnik F."/>
            <person name="Keeling P."/>
            <person name="Hampl V."/>
        </authorList>
    </citation>
    <scope>NUCLEOTIDE SEQUENCE [LARGE SCALE GENOMIC DNA]</scope>
    <source>
        <strain evidence="9">ST1C</strain>
    </source>
</reference>
<organism evidence="9 10">
    <name type="scientific">Streblomastix strix</name>
    <dbReference type="NCBI Taxonomy" id="222440"/>
    <lineage>
        <taxon>Eukaryota</taxon>
        <taxon>Metamonada</taxon>
        <taxon>Preaxostyla</taxon>
        <taxon>Oxymonadida</taxon>
        <taxon>Streblomastigidae</taxon>
        <taxon>Streblomastix</taxon>
    </lineage>
</organism>
<keyword evidence="3" id="KW-0479">Metal-binding</keyword>
<sequence>MEHVFAGIDEAGRGPVLGPMVYACAWALISKKDEVAKLGFKGIRIQHKFGLNFILNIPA</sequence>
<dbReference type="GO" id="GO:0004523">
    <property type="term" value="F:RNA-DNA hybrid ribonuclease activity"/>
    <property type="evidence" value="ECO:0007669"/>
    <property type="project" value="UniProtKB-EC"/>
</dbReference>
<dbReference type="InterPro" id="IPR001352">
    <property type="entry name" value="RNase_HII/HIII"/>
</dbReference>
<evidence type="ECO:0000256" key="6">
    <source>
        <dbReference type="PROSITE-ProRule" id="PRU01319"/>
    </source>
</evidence>
<evidence type="ECO:0000256" key="4">
    <source>
        <dbReference type="ARBA" id="ARBA00022759"/>
    </source>
</evidence>
<evidence type="ECO:0000256" key="1">
    <source>
        <dbReference type="ARBA" id="ARBA00000077"/>
    </source>
</evidence>
<gene>
    <name evidence="9" type="ORF">EZS28_019248</name>
</gene>
<dbReference type="PANTHER" id="PTHR10954">
    <property type="entry name" value="RIBONUCLEASE H2 SUBUNIT A"/>
    <property type="match status" value="1"/>
</dbReference>
<dbReference type="AlphaFoldDB" id="A0A5J4VS24"/>
<dbReference type="PROSITE" id="PS51975">
    <property type="entry name" value="RNASE_H_2"/>
    <property type="match status" value="1"/>
</dbReference>
<dbReference type="OrthoDB" id="16092at2759"/>
<evidence type="ECO:0000259" key="8">
    <source>
        <dbReference type="PROSITE" id="PS51975"/>
    </source>
</evidence>
<dbReference type="GO" id="GO:0006298">
    <property type="term" value="P:mismatch repair"/>
    <property type="evidence" value="ECO:0007669"/>
    <property type="project" value="TreeGrafter"/>
</dbReference>
<dbReference type="GO" id="GO:0046872">
    <property type="term" value="F:metal ion binding"/>
    <property type="evidence" value="ECO:0007669"/>
    <property type="project" value="UniProtKB-KW"/>
</dbReference>
<evidence type="ECO:0000313" key="10">
    <source>
        <dbReference type="Proteomes" id="UP000324800"/>
    </source>
</evidence>
<dbReference type="InterPro" id="IPR036397">
    <property type="entry name" value="RNaseH_sf"/>
</dbReference>
<keyword evidence="2 7" id="KW-0540">Nuclease</keyword>
<dbReference type="Gene3D" id="3.30.420.10">
    <property type="entry name" value="Ribonuclease H-like superfamily/Ribonuclease H"/>
    <property type="match status" value="1"/>
</dbReference>
<evidence type="ECO:0000256" key="7">
    <source>
        <dbReference type="RuleBase" id="RU003515"/>
    </source>
</evidence>
<dbReference type="InterPro" id="IPR024567">
    <property type="entry name" value="RNase_HII/HIII_dom"/>
</dbReference>
<dbReference type="InterPro" id="IPR012337">
    <property type="entry name" value="RNaseH-like_sf"/>
</dbReference>
<dbReference type="EMBL" id="SNRW01005361">
    <property type="protein sequence ID" value="KAA6385220.1"/>
    <property type="molecule type" value="Genomic_DNA"/>
</dbReference>
<dbReference type="GO" id="GO:0032299">
    <property type="term" value="C:ribonuclease H2 complex"/>
    <property type="evidence" value="ECO:0007669"/>
    <property type="project" value="TreeGrafter"/>
</dbReference>
<dbReference type="Pfam" id="PF01351">
    <property type="entry name" value="RNase_HII"/>
    <property type="match status" value="1"/>
</dbReference>